<evidence type="ECO:0000313" key="1">
    <source>
        <dbReference type="EMBL" id="JAP11766.1"/>
    </source>
</evidence>
<accession>A0A0V0GX03</accession>
<dbReference type="PANTHER" id="PTHR23155:SF1152">
    <property type="entry name" value="AAA+ ATPASE DOMAIN-CONTAINING PROTEIN"/>
    <property type="match status" value="1"/>
</dbReference>
<dbReference type="EMBL" id="GEDG01030732">
    <property type="protein sequence ID" value="JAP11766.1"/>
    <property type="molecule type" value="Transcribed_RNA"/>
</dbReference>
<sequence>MRVLALSYHHLPHHLRACFLYFALFPEDSLIFVNTLLELWVAEGFLKVEDGKYRRSGREMFNRSCR</sequence>
<organism evidence="1">
    <name type="scientific">Solanum chacoense</name>
    <name type="common">Chaco potato</name>
    <dbReference type="NCBI Taxonomy" id="4108"/>
    <lineage>
        <taxon>Eukaryota</taxon>
        <taxon>Viridiplantae</taxon>
        <taxon>Streptophyta</taxon>
        <taxon>Embryophyta</taxon>
        <taxon>Tracheophyta</taxon>
        <taxon>Spermatophyta</taxon>
        <taxon>Magnoliopsida</taxon>
        <taxon>eudicotyledons</taxon>
        <taxon>Gunneridae</taxon>
        <taxon>Pentapetalae</taxon>
        <taxon>asterids</taxon>
        <taxon>lamiids</taxon>
        <taxon>Solanales</taxon>
        <taxon>Solanaceae</taxon>
        <taxon>Solanoideae</taxon>
        <taxon>Solaneae</taxon>
        <taxon>Solanum</taxon>
    </lineage>
</organism>
<name>A0A0V0GX03_SOLCH</name>
<dbReference type="GO" id="GO:0005737">
    <property type="term" value="C:cytoplasm"/>
    <property type="evidence" value="ECO:0007669"/>
    <property type="project" value="UniProtKB-SubCell"/>
</dbReference>
<dbReference type="AlphaFoldDB" id="A0A0V0GX03"/>
<dbReference type="InterPro" id="IPR036388">
    <property type="entry name" value="WH-like_DNA-bd_sf"/>
</dbReference>
<proteinExistence type="predicted"/>
<dbReference type="GO" id="GO:0005524">
    <property type="term" value="F:ATP binding"/>
    <property type="evidence" value="ECO:0007669"/>
    <property type="project" value="UniProtKB-KW"/>
</dbReference>
<dbReference type="GO" id="GO:0098542">
    <property type="term" value="P:defense response to other organism"/>
    <property type="evidence" value="ECO:0007669"/>
    <property type="project" value="TreeGrafter"/>
</dbReference>
<dbReference type="InterPro" id="IPR044974">
    <property type="entry name" value="Disease_R_plants"/>
</dbReference>
<dbReference type="Gene3D" id="1.10.10.10">
    <property type="entry name" value="Winged helix-like DNA-binding domain superfamily/Winged helix DNA-binding domain"/>
    <property type="match status" value="1"/>
</dbReference>
<protein>
    <submittedName>
        <fullName evidence="1">Putative ovule protein</fullName>
    </submittedName>
</protein>
<dbReference type="PANTHER" id="PTHR23155">
    <property type="entry name" value="DISEASE RESISTANCE PROTEIN RP"/>
    <property type="match status" value="1"/>
</dbReference>
<reference evidence="1" key="1">
    <citation type="submission" date="2015-12" db="EMBL/GenBank/DDBJ databases">
        <title>Gene expression during late stages of embryo sac development: a critical building block for successful pollen-pistil interactions.</title>
        <authorList>
            <person name="Liu Y."/>
            <person name="Joly V."/>
            <person name="Sabar M."/>
            <person name="Matton D.P."/>
        </authorList>
    </citation>
    <scope>NUCLEOTIDE SEQUENCE</scope>
</reference>